<evidence type="ECO:0008006" key="3">
    <source>
        <dbReference type="Google" id="ProtNLM"/>
    </source>
</evidence>
<dbReference type="AlphaFoldDB" id="A0A8J8WL83"/>
<organism evidence="1 2">
    <name type="scientific">Penicillium ucsense</name>
    <dbReference type="NCBI Taxonomy" id="2839758"/>
    <lineage>
        <taxon>Eukaryota</taxon>
        <taxon>Fungi</taxon>
        <taxon>Dikarya</taxon>
        <taxon>Ascomycota</taxon>
        <taxon>Pezizomycotina</taxon>
        <taxon>Eurotiomycetes</taxon>
        <taxon>Eurotiomycetidae</taxon>
        <taxon>Eurotiales</taxon>
        <taxon>Aspergillaceae</taxon>
        <taxon>Penicillium</taxon>
    </lineage>
</organism>
<dbReference type="EMBL" id="WIWV01000022">
    <property type="protein sequence ID" value="KAF7717807.1"/>
    <property type="molecule type" value="Genomic_DNA"/>
</dbReference>
<reference evidence="1" key="1">
    <citation type="journal article" date="2020" name="Front. Microbiol.">
        <title>Gene regulatory networks of Penicillium echinulatum 2HH and Penicillium oxalicum 114-2 inferred by a computational biology approach.</title>
        <authorList>
            <person name="Lenz A.R."/>
            <person name="Galan-Vasquez E."/>
            <person name="Balbinot E."/>
            <person name="De Abreu F.P."/>
            <person name="De Oliveira N.S."/>
            <person name="Da Rosa L.O."/>
            <person name="De Avila E Silva S."/>
            <person name="Camassola M."/>
            <person name="Dillon A.J.P."/>
            <person name="Perez-Rueda E."/>
        </authorList>
    </citation>
    <scope>NUCLEOTIDE SEQUENCE</scope>
    <source>
        <strain evidence="1">S1M29</strain>
    </source>
</reference>
<name>A0A8J8WL83_9EURO</name>
<evidence type="ECO:0000313" key="1">
    <source>
        <dbReference type="EMBL" id="KAF7717807.1"/>
    </source>
</evidence>
<comment type="caution">
    <text evidence="1">The sequence shown here is derived from an EMBL/GenBank/DDBJ whole genome shotgun (WGS) entry which is preliminary data.</text>
</comment>
<dbReference type="Proteomes" id="UP000631181">
    <property type="component" value="Unassembled WGS sequence"/>
</dbReference>
<proteinExistence type="predicted"/>
<gene>
    <name evidence="1" type="ORF">PECM_003692</name>
</gene>
<keyword evidence="2" id="KW-1185">Reference proteome</keyword>
<accession>A0A8J8WL83</accession>
<sequence>MSHGSEEVASATIELLEARLARLSYLLTGNADWTGTPSGPQKPASLDDTVSRRFIRLERELEKLSRAVPAVRDLIQLHDRFPDLFNSTPPRDVPEHLSPRTLASIVLSYATAFPETASRLTSLNDLPIPDATTSASLIAMQPRLDRIAQTQEEQAATVSELRVRTARVLQRWYEVGVMGSGECWAEWEGRLEGLEREVRRREVIREKRENEI</sequence>
<protein>
    <recommendedName>
        <fullName evidence="3">Nuclear distribution protein RO10</fullName>
    </recommendedName>
</protein>
<dbReference type="OrthoDB" id="5403729at2759"/>
<evidence type="ECO:0000313" key="2">
    <source>
        <dbReference type="Proteomes" id="UP000631181"/>
    </source>
</evidence>